<organism evidence="2 3">
    <name type="scientific">Drosophila gunungcola</name>
    <name type="common">fruit fly</name>
    <dbReference type="NCBI Taxonomy" id="103775"/>
    <lineage>
        <taxon>Eukaryota</taxon>
        <taxon>Metazoa</taxon>
        <taxon>Ecdysozoa</taxon>
        <taxon>Arthropoda</taxon>
        <taxon>Hexapoda</taxon>
        <taxon>Insecta</taxon>
        <taxon>Pterygota</taxon>
        <taxon>Neoptera</taxon>
        <taxon>Endopterygota</taxon>
        <taxon>Diptera</taxon>
        <taxon>Brachycera</taxon>
        <taxon>Muscomorpha</taxon>
        <taxon>Ephydroidea</taxon>
        <taxon>Drosophilidae</taxon>
        <taxon>Drosophila</taxon>
        <taxon>Sophophora</taxon>
    </lineage>
</organism>
<sequence length="58" mass="6716">MIDGSTSSSGFSWWFQLHIKTFVFFLYLIVHLFLMSVVDCSEEFYSAEIEIISNKVTA</sequence>
<proteinExistence type="predicted"/>
<dbReference type="Proteomes" id="UP001059596">
    <property type="component" value="Unassembled WGS sequence"/>
</dbReference>
<keyword evidence="1" id="KW-0812">Transmembrane</keyword>
<feature type="non-terminal residue" evidence="2">
    <location>
        <position position="1"/>
    </location>
</feature>
<evidence type="ECO:0000256" key="1">
    <source>
        <dbReference type="SAM" id="Phobius"/>
    </source>
</evidence>
<protein>
    <submittedName>
        <fullName evidence="2">Uncharacterized protein</fullName>
    </submittedName>
</protein>
<evidence type="ECO:0000313" key="3">
    <source>
        <dbReference type="Proteomes" id="UP001059596"/>
    </source>
</evidence>
<gene>
    <name evidence="2" type="ORF">M5D96_010627</name>
</gene>
<comment type="caution">
    <text evidence="2">The sequence shown here is derived from an EMBL/GenBank/DDBJ whole genome shotgun (WGS) entry which is preliminary data.</text>
</comment>
<name>A0A9P9YGS4_9MUSC</name>
<feature type="transmembrane region" description="Helical" evidence="1">
    <location>
        <begin position="13"/>
        <end position="34"/>
    </location>
</feature>
<keyword evidence="1" id="KW-0472">Membrane</keyword>
<reference evidence="2" key="1">
    <citation type="journal article" date="2023" name="Genome Biol. Evol.">
        <title>Long-read-based Genome Assembly of Drosophila gunungcola Reveals Fewer Chemosensory Genes in Flower-breeding Species.</title>
        <authorList>
            <person name="Negi A."/>
            <person name="Liao B.Y."/>
            <person name="Yeh S.D."/>
        </authorList>
    </citation>
    <scope>NUCLEOTIDE SEQUENCE</scope>
    <source>
        <strain evidence="2">Sukarami</strain>
    </source>
</reference>
<keyword evidence="1" id="KW-1133">Transmembrane helix</keyword>
<accession>A0A9P9YGS4</accession>
<dbReference type="EMBL" id="JAMKOV010000017">
    <property type="protein sequence ID" value="KAI8036556.1"/>
    <property type="molecule type" value="Genomic_DNA"/>
</dbReference>
<dbReference type="AlphaFoldDB" id="A0A9P9YGS4"/>
<evidence type="ECO:0000313" key="2">
    <source>
        <dbReference type="EMBL" id="KAI8036556.1"/>
    </source>
</evidence>
<keyword evidence="3" id="KW-1185">Reference proteome</keyword>